<gene>
    <name evidence="5" type="ORF">CBP36_10290</name>
</gene>
<dbReference type="InterPro" id="IPR006311">
    <property type="entry name" value="TAT_signal"/>
</dbReference>
<evidence type="ECO:0000256" key="2">
    <source>
        <dbReference type="ARBA" id="ARBA00022729"/>
    </source>
</evidence>
<organism evidence="5 6">
    <name type="scientific">Acidovorax carolinensis</name>
    <dbReference type="NCBI Taxonomy" id="553814"/>
    <lineage>
        <taxon>Bacteria</taxon>
        <taxon>Pseudomonadati</taxon>
        <taxon>Pseudomonadota</taxon>
        <taxon>Betaproteobacteria</taxon>
        <taxon>Burkholderiales</taxon>
        <taxon>Comamonadaceae</taxon>
        <taxon>Acidovorax</taxon>
    </lineage>
</organism>
<dbReference type="InterPro" id="IPR028082">
    <property type="entry name" value="Peripla_BP_I"/>
</dbReference>
<dbReference type="PANTHER" id="PTHR47235:SF1">
    <property type="entry name" value="BLR6548 PROTEIN"/>
    <property type="match status" value="1"/>
</dbReference>
<dbReference type="SUPFAM" id="SSF53822">
    <property type="entry name" value="Periplasmic binding protein-like I"/>
    <property type="match status" value="1"/>
</dbReference>
<dbReference type="OrthoDB" id="9777352at2"/>
<dbReference type="RefSeq" id="WP_086927352.1">
    <property type="nucleotide sequence ID" value="NZ_CP021362.1"/>
</dbReference>
<evidence type="ECO:0000313" key="6">
    <source>
        <dbReference type="Proteomes" id="UP000194440"/>
    </source>
</evidence>
<protein>
    <submittedName>
        <fullName evidence="5">ABC transporter substrate-binding protein</fullName>
    </submittedName>
</protein>
<reference evidence="5" key="1">
    <citation type="submission" date="2017-05" db="EMBL/GenBank/DDBJ databases">
        <title>Polyphasic characterization of four soil-derived phenanthrene-degrading Acidovorax strains and proposal of Acidovorax phenanthrenivorans sp. nov.</title>
        <authorList>
            <person name="Singleton D."/>
            <person name="Lee J."/>
            <person name="Dickey A.N."/>
            <person name="Stroud A."/>
            <person name="Scholl E.H."/>
            <person name="Wright F.A."/>
            <person name="Aitken M.D."/>
        </authorList>
    </citation>
    <scope>NUCLEOTIDE SEQUENCE</scope>
    <source>
        <strain evidence="5">P4</strain>
    </source>
</reference>
<dbReference type="CDD" id="cd06326">
    <property type="entry name" value="PBP1_ABC_ligand_binding-like"/>
    <property type="match status" value="1"/>
</dbReference>
<sequence>MSRRQFLLRATRACATAGLPAWAPVARASEEWMTARYVNLGCSIALSGPLGQAGIEHVAGMKAAFAELNHAGGVHGREIRMDAKDDGYVASRTLQNITEMVEAQTVFALISPLGTANTAAILPLIESKGIPTVGPVTGAPSLRSAEQRHVFFVRPSYRDESIRLVKQVVQMGLKRIAVVYLDNPFGKEVLRDMAQALDSAKVERAGQFALAVDGNNAAALADKVAAERPGAVLLATTGKANTAFVLAFRARAQGVPLAGLSVSVIPSELPKLAAATRGLALAQVFPDATSQKSVVVRRFQATMKAVGANPTYLTSGSSLEGWLNAQVMIEGLRKAGKDLTRERLRAGLAGIHSLSVGDFHIGFGSKGPYVGSDSIYLAIYAENGRRLS</sequence>
<dbReference type="Proteomes" id="UP000194440">
    <property type="component" value="Chromosome"/>
</dbReference>
<dbReference type="AlphaFoldDB" id="A0A240UCE9"/>
<evidence type="ECO:0000256" key="1">
    <source>
        <dbReference type="ARBA" id="ARBA00010062"/>
    </source>
</evidence>
<keyword evidence="2 3" id="KW-0732">Signal</keyword>
<dbReference type="Gene3D" id="3.40.50.2300">
    <property type="match status" value="2"/>
</dbReference>
<proteinExistence type="inferred from homology"/>
<feature type="domain" description="Leucine-binding protein" evidence="4">
    <location>
        <begin position="38"/>
        <end position="352"/>
    </location>
</feature>
<feature type="chain" id="PRO_5011248878" evidence="3">
    <location>
        <begin position="29"/>
        <end position="388"/>
    </location>
</feature>
<dbReference type="PANTHER" id="PTHR47235">
    <property type="entry name" value="BLR6548 PROTEIN"/>
    <property type="match status" value="1"/>
</dbReference>
<name>A0A240UCE9_9BURK</name>
<dbReference type="InterPro" id="IPR028081">
    <property type="entry name" value="Leu-bd"/>
</dbReference>
<accession>A0A240UCE9</accession>
<keyword evidence="6" id="KW-1185">Reference proteome</keyword>
<dbReference type="PROSITE" id="PS51318">
    <property type="entry name" value="TAT"/>
    <property type="match status" value="1"/>
</dbReference>
<dbReference type="KEGG" id="acip:CBP36_10290"/>
<feature type="signal peptide" evidence="3">
    <location>
        <begin position="1"/>
        <end position="28"/>
    </location>
</feature>
<evidence type="ECO:0000313" key="5">
    <source>
        <dbReference type="EMBL" id="ART59181.1"/>
    </source>
</evidence>
<evidence type="ECO:0000259" key="4">
    <source>
        <dbReference type="Pfam" id="PF13458"/>
    </source>
</evidence>
<evidence type="ECO:0000256" key="3">
    <source>
        <dbReference type="SAM" id="SignalP"/>
    </source>
</evidence>
<dbReference type="Pfam" id="PF13458">
    <property type="entry name" value="Peripla_BP_6"/>
    <property type="match status" value="1"/>
</dbReference>
<dbReference type="EMBL" id="CP021366">
    <property type="protein sequence ID" value="ART59181.1"/>
    <property type="molecule type" value="Genomic_DNA"/>
</dbReference>
<dbReference type="KEGG" id="acis:CBP35_08635"/>
<comment type="similarity">
    <text evidence="1">Belongs to the leucine-binding protein family.</text>
</comment>